<comment type="catalytic activity">
    <reaction evidence="10">
        <text>L-tyrosine + O2 = L-dopaquinone + H2O</text>
        <dbReference type="Rhea" id="RHEA:18117"/>
        <dbReference type="ChEBI" id="CHEBI:15377"/>
        <dbReference type="ChEBI" id="CHEBI:15379"/>
        <dbReference type="ChEBI" id="CHEBI:57924"/>
        <dbReference type="ChEBI" id="CHEBI:58315"/>
        <dbReference type="EC" id="1.14.18.1"/>
    </reaction>
</comment>
<evidence type="ECO:0000256" key="6">
    <source>
        <dbReference type="ARBA" id="ARBA00023008"/>
    </source>
</evidence>
<evidence type="ECO:0000256" key="9">
    <source>
        <dbReference type="ARBA" id="ARBA00048233"/>
    </source>
</evidence>
<accession>A0AAN8PHS8</accession>
<protein>
    <recommendedName>
        <fullName evidence="3">tyrosinase</fullName>
        <ecNumber evidence="3">1.14.18.1</ecNumber>
    </recommendedName>
</protein>
<dbReference type="GO" id="GO:0004503">
    <property type="term" value="F:tyrosinase activity"/>
    <property type="evidence" value="ECO:0007669"/>
    <property type="project" value="UniProtKB-EC"/>
</dbReference>
<name>A0AAN8PHS8_9PEZI</name>
<dbReference type="Gene3D" id="1.10.1280.10">
    <property type="entry name" value="Di-copper center containing domain from catechol oxidase"/>
    <property type="match status" value="1"/>
</dbReference>
<organism evidence="15 16">
    <name type="scientific">Arthrobotrys conoides</name>
    <dbReference type="NCBI Taxonomy" id="74498"/>
    <lineage>
        <taxon>Eukaryota</taxon>
        <taxon>Fungi</taxon>
        <taxon>Dikarya</taxon>
        <taxon>Ascomycota</taxon>
        <taxon>Pezizomycotina</taxon>
        <taxon>Orbiliomycetes</taxon>
        <taxon>Orbiliales</taxon>
        <taxon>Orbiliaceae</taxon>
        <taxon>Arthrobotrys</taxon>
    </lineage>
</organism>
<sequence>MAGSITHPRCGPPFKGIFWVATLTLALISPSVLAAGIPRRIVYDGVKPNPDANDFVDDGSNVLAGNHLEARQNHGTTILFTVSSTATVTVFATPVQPSTVIVTATADPPSTPSESKGSTLSTSNVVRSSSSSISTSTESSTSLAIASSSGSSSSVQPPPAFTNNQRSAGSSTSSVRNSSSSAPSTRPTSTSSTLATSTRSTSSTSGVSTTSTSSIPSTSSRATSTSTSESLTSAAQPTFAAAVGAEAACVERLKVEDMQTRRPDSFNLLLLAWRELQVASETDDLSFYRLSRIHGAPFTPWQMPEEGNYNRQVGYCTHHSVLFLTWHRPFLLLLEQTLYRKAREIANRFSADVRPRYLAAVDGLRLPYWDWSDPNTQSHIPAIVMAAAVSVTQPGPNGAPVTTTIPNPLKSYTFQSSQSIASFWQNFARWRTTLRQPTSNGVTQEDLADRTLQNGFNNRRQSTYLAFSRGRYNDFAASIESIHDEVHAAVGGQGHMTYVPYSAYDPIFWLHHCNMDRLMAMYQSAQPNTFVESGNSVATFANPSSQLDTVDTPLYPFRHRDGSWWTSQNVSTASTVFSFSYGYPEVPCLLSFSNFDALRNHTVTEINRLYGPGPTSPTKRDVKTYQMRQEWQAKVVIDQAELLGSFTVYIFLGTPPTDPARWGTCPTMIGTLTHLGAPEKRMHSRVIGTDVVLTDAVYENLGPNPTKEQVLSYIRENINWAIVSDGKPVDVPQLHTLRVTCVSTEVNMPNCPSELPKKGSDTYHLEVTAGKPGGSKSDCDVNSPFQVDGKRVELPSHLSISK</sequence>
<feature type="chain" id="PRO_5042989069" description="tyrosinase" evidence="12">
    <location>
        <begin position="35"/>
        <end position="802"/>
    </location>
</feature>
<feature type="domain" description="Tyrosinase copper-binding" evidence="13">
    <location>
        <begin position="318"/>
        <end position="335"/>
    </location>
</feature>
<evidence type="ECO:0000256" key="2">
    <source>
        <dbReference type="ARBA" id="ARBA00009928"/>
    </source>
</evidence>
<keyword evidence="12" id="KW-0732">Signal</keyword>
<dbReference type="PANTHER" id="PTHR11474:SF76">
    <property type="entry name" value="SHKT DOMAIN-CONTAINING PROTEIN"/>
    <property type="match status" value="1"/>
</dbReference>
<keyword evidence="8" id="KW-0470">Melanin biosynthesis</keyword>
<evidence type="ECO:0000313" key="16">
    <source>
        <dbReference type="Proteomes" id="UP001307849"/>
    </source>
</evidence>
<evidence type="ECO:0000256" key="4">
    <source>
        <dbReference type="ARBA" id="ARBA00022723"/>
    </source>
</evidence>
<evidence type="ECO:0000256" key="3">
    <source>
        <dbReference type="ARBA" id="ARBA00011906"/>
    </source>
</evidence>
<dbReference type="PRINTS" id="PR00092">
    <property type="entry name" value="TYROSINASE"/>
</dbReference>
<evidence type="ECO:0000313" key="15">
    <source>
        <dbReference type="EMBL" id="KAK6515094.1"/>
    </source>
</evidence>
<keyword evidence="4" id="KW-0479">Metal-binding</keyword>
<keyword evidence="5" id="KW-0560">Oxidoreductase</keyword>
<dbReference type="SUPFAM" id="SSF48056">
    <property type="entry name" value="Di-copper centre-containing domain"/>
    <property type="match status" value="1"/>
</dbReference>
<comment type="caution">
    <text evidence="15">The sequence shown here is derived from an EMBL/GenBank/DDBJ whole genome shotgun (WGS) entry which is preliminary data.</text>
</comment>
<evidence type="ECO:0000256" key="10">
    <source>
        <dbReference type="ARBA" id="ARBA00048881"/>
    </source>
</evidence>
<dbReference type="Pfam" id="PF00264">
    <property type="entry name" value="Tyrosinase"/>
    <property type="match status" value="1"/>
</dbReference>
<evidence type="ECO:0000256" key="8">
    <source>
        <dbReference type="ARBA" id="ARBA00023101"/>
    </source>
</evidence>
<feature type="region of interest" description="Disordered" evidence="11">
    <location>
        <begin position="103"/>
        <end position="232"/>
    </location>
</feature>
<evidence type="ECO:0000256" key="5">
    <source>
        <dbReference type="ARBA" id="ARBA00023002"/>
    </source>
</evidence>
<evidence type="ECO:0000259" key="13">
    <source>
        <dbReference type="PROSITE" id="PS00497"/>
    </source>
</evidence>
<dbReference type="EMBL" id="JAVHJM010000004">
    <property type="protein sequence ID" value="KAK6515094.1"/>
    <property type="molecule type" value="Genomic_DNA"/>
</dbReference>
<comment type="catalytic activity">
    <reaction evidence="9">
        <text>2 L-dopa + O2 = 2 L-dopaquinone + 2 H2O</text>
        <dbReference type="Rhea" id="RHEA:34287"/>
        <dbReference type="ChEBI" id="CHEBI:15377"/>
        <dbReference type="ChEBI" id="CHEBI:15379"/>
        <dbReference type="ChEBI" id="CHEBI:57504"/>
        <dbReference type="ChEBI" id="CHEBI:57924"/>
        <dbReference type="EC" id="1.14.18.1"/>
    </reaction>
</comment>
<dbReference type="AlphaFoldDB" id="A0AAN8PHS8"/>
<dbReference type="InterPro" id="IPR050316">
    <property type="entry name" value="Tyrosinase/Hemocyanin"/>
</dbReference>
<evidence type="ECO:0000256" key="12">
    <source>
        <dbReference type="SAM" id="SignalP"/>
    </source>
</evidence>
<dbReference type="GO" id="GO:0046872">
    <property type="term" value="F:metal ion binding"/>
    <property type="evidence" value="ECO:0007669"/>
    <property type="project" value="UniProtKB-KW"/>
</dbReference>
<dbReference type="GO" id="GO:0042438">
    <property type="term" value="P:melanin biosynthetic process"/>
    <property type="evidence" value="ECO:0007669"/>
    <property type="project" value="UniProtKB-KW"/>
</dbReference>
<reference evidence="15 16" key="1">
    <citation type="submission" date="2019-10" db="EMBL/GenBank/DDBJ databases">
        <authorList>
            <person name="Palmer J.M."/>
        </authorList>
    </citation>
    <scope>NUCLEOTIDE SEQUENCE [LARGE SCALE GENOMIC DNA]</scope>
    <source>
        <strain evidence="15 16">TWF506</strain>
    </source>
</reference>
<dbReference type="EC" id="1.14.18.1" evidence="3"/>
<comment type="similarity">
    <text evidence="2">Belongs to the tyrosinase family.</text>
</comment>
<dbReference type="Proteomes" id="UP001307849">
    <property type="component" value="Unassembled WGS sequence"/>
</dbReference>
<dbReference type="Pfam" id="PF18132">
    <property type="entry name" value="Tyrosinase_C"/>
    <property type="match status" value="1"/>
</dbReference>
<feature type="compositionally biased region" description="Low complexity" evidence="11">
    <location>
        <begin position="166"/>
        <end position="232"/>
    </location>
</feature>
<feature type="signal peptide" evidence="12">
    <location>
        <begin position="1"/>
        <end position="34"/>
    </location>
</feature>
<dbReference type="PROSITE" id="PS00497">
    <property type="entry name" value="TYROSINASE_1"/>
    <property type="match status" value="1"/>
</dbReference>
<dbReference type="PROSITE" id="PS00498">
    <property type="entry name" value="TYROSINASE_2"/>
    <property type="match status" value="1"/>
</dbReference>
<feature type="domain" description="Tyrosinase copper-binding" evidence="14">
    <location>
        <begin position="505"/>
        <end position="516"/>
    </location>
</feature>
<evidence type="ECO:0000256" key="1">
    <source>
        <dbReference type="ARBA" id="ARBA00001973"/>
    </source>
</evidence>
<comment type="cofactor">
    <cofactor evidence="1">
        <name>Cu(2+)</name>
        <dbReference type="ChEBI" id="CHEBI:29036"/>
    </cofactor>
</comment>
<feature type="compositionally biased region" description="Low complexity" evidence="11">
    <location>
        <begin position="118"/>
        <end position="154"/>
    </location>
</feature>
<evidence type="ECO:0000256" key="7">
    <source>
        <dbReference type="ARBA" id="ARBA00023033"/>
    </source>
</evidence>
<dbReference type="InterPro" id="IPR008922">
    <property type="entry name" value="Di-copper_centre_dom_sf"/>
</dbReference>
<proteinExistence type="inferred from homology"/>
<keyword evidence="16" id="KW-1185">Reference proteome</keyword>
<evidence type="ECO:0000259" key="14">
    <source>
        <dbReference type="PROSITE" id="PS00498"/>
    </source>
</evidence>
<evidence type="ECO:0000256" key="11">
    <source>
        <dbReference type="SAM" id="MobiDB-lite"/>
    </source>
</evidence>
<dbReference type="InterPro" id="IPR002227">
    <property type="entry name" value="Tyrosinase_Cu-bd"/>
</dbReference>
<keyword evidence="6" id="KW-0186">Copper</keyword>
<keyword evidence="7" id="KW-0503">Monooxygenase</keyword>
<gene>
    <name evidence="15" type="ORF">TWF506_007441</name>
</gene>
<dbReference type="InterPro" id="IPR041640">
    <property type="entry name" value="Tyrosinase_C"/>
</dbReference>
<dbReference type="PANTHER" id="PTHR11474">
    <property type="entry name" value="TYROSINASE FAMILY MEMBER"/>
    <property type="match status" value="1"/>
</dbReference>